<dbReference type="Proteomes" id="UP001187682">
    <property type="component" value="Unassembled WGS sequence"/>
</dbReference>
<dbReference type="InterPro" id="IPR000209">
    <property type="entry name" value="Peptidase_S8/S53_dom"/>
</dbReference>
<dbReference type="PROSITE" id="PS00137">
    <property type="entry name" value="SUBTILASE_HIS"/>
    <property type="match status" value="1"/>
</dbReference>
<dbReference type="PANTHER" id="PTHR43806">
    <property type="entry name" value="PEPTIDASE S8"/>
    <property type="match status" value="1"/>
</dbReference>
<dbReference type="PRINTS" id="PR00723">
    <property type="entry name" value="SUBTILISIN"/>
</dbReference>
<evidence type="ECO:0000259" key="8">
    <source>
        <dbReference type="Pfam" id="PF00082"/>
    </source>
</evidence>
<dbReference type="Pfam" id="PF00082">
    <property type="entry name" value="Peptidase_S8"/>
    <property type="match status" value="1"/>
</dbReference>
<feature type="active site" description="Charge relay system" evidence="5">
    <location>
        <position position="176"/>
    </location>
</feature>
<keyword evidence="4 5" id="KW-0720">Serine protease</keyword>
<dbReference type="Gene3D" id="3.40.50.200">
    <property type="entry name" value="Peptidase S8/S53 domain"/>
    <property type="match status" value="1"/>
</dbReference>
<feature type="chain" id="PRO_5042200256" evidence="7">
    <location>
        <begin position="21"/>
        <end position="455"/>
    </location>
</feature>
<keyword evidence="2 5" id="KW-0645">Protease</keyword>
<dbReference type="AlphaFoldDB" id="A0AAE8MYG7"/>
<reference evidence="9" key="1">
    <citation type="submission" date="2018-03" db="EMBL/GenBank/DDBJ databases">
        <authorList>
            <person name="Guldener U."/>
        </authorList>
    </citation>
    <scope>NUCLEOTIDE SEQUENCE</scope>
</reference>
<keyword evidence="3 5" id="KW-0378">Hydrolase</keyword>
<dbReference type="InterPro" id="IPR036852">
    <property type="entry name" value="Peptidase_S8/S53_dom_sf"/>
</dbReference>
<dbReference type="PANTHER" id="PTHR43806:SF11">
    <property type="entry name" value="CEREVISIN-RELATED"/>
    <property type="match status" value="1"/>
</dbReference>
<dbReference type="InterPro" id="IPR050131">
    <property type="entry name" value="Peptidase_S8_subtilisin-like"/>
</dbReference>
<keyword evidence="7" id="KW-0732">Signal</keyword>
<evidence type="ECO:0000256" key="1">
    <source>
        <dbReference type="ARBA" id="ARBA00011073"/>
    </source>
</evidence>
<evidence type="ECO:0000256" key="5">
    <source>
        <dbReference type="PROSITE-ProRule" id="PRU01240"/>
    </source>
</evidence>
<feature type="signal peptide" evidence="7">
    <location>
        <begin position="1"/>
        <end position="20"/>
    </location>
</feature>
<protein>
    <submittedName>
        <fullName evidence="9">Related to alkaline protease (Oryzin)</fullName>
    </submittedName>
</protein>
<comment type="similarity">
    <text evidence="1 5 6">Belongs to the peptidase S8 family.</text>
</comment>
<dbReference type="CDD" id="cd04077">
    <property type="entry name" value="Peptidases_S8_PCSK9_ProteinaseK_like"/>
    <property type="match status" value="1"/>
</dbReference>
<accession>A0AAE8MYG7</accession>
<evidence type="ECO:0000313" key="10">
    <source>
        <dbReference type="Proteomes" id="UP001187682"/>
    </source>
</evidence>
<evidence type="ECO:0000256" key="3">
    <source>
        <dbReference type="ARBA" id="ARBA00022801"/>
    </source>
</evidence>
<evidence type="ECO:0000256" key="7">
    <source>
        <dbReference type="SAM" id="SignalP"/>
    </source>
</evidence>
<evidence type="ECO:0000256" key="4">
    <source>
        <dbReference type="ARBA" id="ARBA00022825"/>
    </source>
</evidence>
<dbReference type="GO" id="GO:0006508">
    <property type="term" value="P:proteolysis"/>
    <property type="evidence" value="ECO:0007669"/>
    <property type="project" value="UniProtKB-KW"/>
</dbReference>
<dbReference type="FunFam" id="3.40.50.200:FF:000007">
    <property type="entry name" value="Subtilisin-like serine protease"/>
    <property type="match status" value="1"/>
</dbReference>
<evidence type="ECO:0000256" key="6">
    <source>
        <dbReference type="RuleBase" id="RU003355"/>
    </source>
</evidence>
<dbReference type="PROSITE" id="PS00138">
    <property type="entry name" value="SUBTILASE_SER"/>
    <property type="match status" value="1"/>
</dbReference>
<dbReference type="InterPro" id="IPR015500">
    <property type="entry name" value="Peptidase_S8_subtilisin-rel"/>
</dbReference>
<comment type="caution">
    <text evidence="9">The sequence shown here is derived from an EMBL/GenBank/DDBJ whole genome shotgun (WGS) entry which is preliminary data.</text>
</comment>
<evidence type="ECO:0000313" key="9">
    <source>
        <dbReference type="EMBL" id="SPO02074.1"/>
    </source>
</evidence>
<feature type="active site" description="Charge relay system" evidence="5">
    <location>
        <position position="208"/>
    </location>
</feature>
<name>A0AAE8MYG7_9PEZI</name>
<organism evidence="9 10">
    <name type="scientific">Cephalotrichum gorgonifer</name>
    <dbReference type="NCBI Taxonomy" id="2041049"/>
    <lineage>
        <taxon>Eukaryota</taxon>
        <taxon>Fungi</taxon>
        <taxon>Dikarya</taxon>
        <taxon>Ascomycota</taxon>
        <taxon>Pezizomycotina</taxon>
        <taxon>Sordariomycetes</taxon>
        <taxon>Hypocreomycetidae</taxon>
        <taxon>Microascales</taxon>
        <taxon>Microascaceae</taxon>
        <taxon>Cephalotrichum</taxon>
    </lineage>
</organism>
<dbReference type="InterPro" id="IPR022398">
    <property type="entry name" value="Peptidase_S8_His-AS"/>
</dbReference>
<dbReference type="SUPFAM" id="SSF52743">
    <property type="entry name" value="Subtilisin-like"/>
    <property type="match status" value="1"/>
</dbReference>
<dbReference type="GO" id="GO:0004252">
    <property type="term" value="F:serine-type endopeptidase activity"/>
    <property type="evidence" value="ECO:0007669"/>
    <property type="project" value="UniProtKB-UniRule"/>
</dbReference>
<dbReference type="InterPro" id="IPR023828">
    <property type="entry name" value="Peptidase_S8_Ser-AS"/>
</dbReference>
<feature type="active site" description="Charge relay system" evidence="5">
    <location>
        <position position="366"/>
    </location>
</feature>
<gene>
    <name evidence="9" type="ORF">DNG_04747</name>
</gene>
<keyword evidence="10" id="KW-1185">Reference proteome</keyword>
<sequence length="455" mass="47910">MVNMRSRLTALLFLPLTALAGRLGNGNFIGLPISNPDATDIIPDRYMVVWNNSYSAEEIESKQALVMGDIRKRNINKRSDLSGALLSTDSRAFRIRNFKGMVFDSDSRMLLSIADQPEVAYIEAVTRVQASAVAAQQNAPLGLIRMSAETLDQDGVDNGYIFDTSGGEGITVYVVDTGILTTHTEFQDRATFGANFISGAEDTDDNGHGSHVAGTIGGRTYGVAKQVNLVAVKVLDASGGGSNELVAAGMDWVMQDVMAKNISGKAVMNMSLGGGFSRAINDVIEQLRDAGIVPVVAAGNEDTDARRSSPASAPAAITVGAINAADDTRAPFSNFGSVVDIFAPGVDITSVGIESDTASARLSGTSMASPHVAGLAAYLMSLESIGASFRTGQDRDNNGKDDSFAQTVDAVTARIVELAKTTGARVGNNERGTTSLIAYNGGQQLLARRRRSWVA</sequence>
<proteinExistence type="inferred from homology"/>
<dbReference type="PROSITE" id="PS51892">
    <property type="entry name" value="SUBTILASE"/>
    <property type="match status" value="1"/>
</dbReference>
<dbReference type="PROSITE" id="PS00136">
    <property type="entry name" value="SUBTILASE_ASP"/>
    <property type="match status" value="1"/>
</dbReference>
<dbReference type="InterPro" id="IPR023827">
    <property type="entry name" value="Peptidase_S8_Asp-AS"/>
</dbReference>
<feature type="domain" description="Peptidase S8/S53" evidence="8">
    <location>
        <begin position="167"/>
        <end position="382"/>
    </location>
</feature>
<evidence type="ECO:0000256" key="2">
    <source>
        <dbReference type="ARBA" id="ARBA00022670"/>
    </source>
</evidence>
<dbReference type="InterPro" id="IPR034193">
    <property type="entry name" value="PCSK9_ProteinaseK-like"/>
</dbReference>
<dbReference type="EMBL" id="ONZQ02000006">
    <property type="protein sequence ID" value="SPO02074.1"/>
    <property type="molecule type" value="Genomic_DNA"/>
</dbReference>